<feature type="transmembrane region" description="Helical" evidence="1">
    <location>
        <begin position="490"/>
        <end position="518"/>
    </location>
</feature>
<evidence type="ECO:0000256" key="1">
    <source>
        <dbReference type="SAM" id="Phobius"/>
    </source>
</evidence>
<keyword evidence="1" id="KW-0472">Membrane</keyword>
<evidence type="ECO:0000313" key="2">
    <source>
        <dbReference type="EMBL" id="RSM02627.1"/>
    </source>
</evidence>
<keyword evidence="1" id="KW-0812">Transmembrane</keyword>
<reference evidence="2 3" key="1">
    <citation type="submission" date="2017-06" db="EMBL/GenBank/DDBJ databases">
        <title>Comparative genomic analysis of Ambrosia Fusariam Clade fungi.</title>
        <authorList>
            <person name="Stajich J.E."/>
            <person name="Carrillo J."/>
            <person name="Kijimoto T."/>
            <person name="Eskalen A."/>
            <person name="O'Donnell K."/>
            <person name="Kasson M."/>
        </authorList>
    </citation>
    <scope>NUCLEOTIDE SEQUENCE [LARGE SCALE GENOMIC DNA]</scope>
    <source>
        <strain evidence="2 3">NRRL62579</strain>
    </source>
</reference>
<sequence length="598" mass="65590">MMADSSGRQELFDDDVRRAYSEIRRLWLFSVAPLVVTIVTFIALLASNSVDTSSQYILVLYEATRLLVPLQVAALVAPWNIGHIMKLCSYWVGYRASVSRYRNNGSSTISDEQGTITSHLFFASPMTALMALWHACKPTESSMRSLWLLRYFPGGPRSELGEYLTLTTSFLSVVAFSHILFAGLVTLLAALTSMQTHEIITPVQVPMQHFGRILPDTCLDTKGMSDGMHYSCGVEPVTGGFFLANSTESIRTVNNASSLNQVLYESERQIALLAPKDLDGALDYTAKTLGVRTKCSSKGKECRLRVSSNSDTRVVHSCPPDESAGDDSLAVNEAWAGNVIVVPGGTPNPFNYWIWGVVDKTETDLPSDSEVIKLMGGAISILLDCTVNVYNVTYSVQNGTILPEKLMTSMADDAPAYVVADPLALNFAQNQLYERLRLAAVTSHNTSELASAMSVFVSEMAIAYLAGRFEPLQNEEESARKAVQVARLPLALVCITIALGVILALQATCFFLIAIGLVRKDPNTVVERDRLTLEARVLGDYKAEIIAELERVEGPSEDEYDIYHGLFKCGEGGHGWIRYISHCDRFCNDGGAGKDDYC</sequence>
<name>A0A428TKQ0_9HYPO</name>
<dbReference type="STRING" id="1325735.A0A428TKQ0"/>
<evidence type="ECO:0000313" key="3">
    <source>
        <dbReference type="Proteomes" id="UP000287144"/>
    </source>
</evidence>
<proteinExistence type="predicted"/>
<organism evidence="2 3">
    <name type="scientific">Fusarium oligoseptatum</name>
    <dbReference type="NCBI Taxonomy" id="2604345"/>
    <lineage>
        <taxon>Eukaryota</taxon>
        <taxon>Fungi</taxon>
        <taxon>Dikarya</taxon>
        <taxon>Ascomycota</taxon>
        <taxon>Pezizomycotina</taxon>
        <taxon>Sordariomycetes</taxon>
        <taxon>Hypocreomycetidae</taxon>
        <taxon>Hypocreales</taxon>
        <taxon>Nectriaceae</taxon>
        <taxon>Fusarium</taxon>
        <taxon>Fusarium solani species complex</taxon>
    </lineage>
</organism>
<feature type="transmembrane region" description="Helical" evidence="1">
    <location>
        <begin position="26"/>
        <end position="46"/>
    </location>
</feature>
<comment type="caution">
    <text evidence="2">The sequence shown here is derived from an EMBL/GenBank/DDBJ whole genome shotgun (WGS) entry which is preliminary data.</text>
</comment>
<keyword evidence="3" id="KW-1185">Reference proteome</keyword>
<feature type="transmembrane region" description="Helical" evidence="1">
    <location>
        <begin position="170"/>
        <end position="191"/>
    </location>
</feature>
<dbReference type="AlphaFoldDB" id="A0A428TKQ0"/>
<protein>
    <submittedName>
        <fullName evidence="2">Uncharacterized protein</fullName>
    </submittedName>
</protein>
<gene>
    <name evidence="2" type="ORF">CEP52_007884</name>
</gene>
<dbReference type="EMBL" id="NKCK01000074">
    <property type="protein sequence ID" value="RSM02627.1"/>
    <property type="molecule type" value="Genomic_DNA"/>
</dbReference>
<accession>A0A428TKQ0</accession>
<feature type="transmembrane region" description="Helical" evidence="1">
    <location>
        <begin position="66"/>
        <end position="93"/>
    </location>
</feature>
<dbReference type="Proteomes" id="UP000287144">
    <property type="component" value="Unassembled WGS sequence"/>
</dbReference>
<keyword evidence="1" id="KW-1133">Transmembrane helix</keyword>